<keyword evidence="1" id="KW-0812">Transmembrane</keyword>
<organism evidence="2 3">
    <name type="scientific">Pogonomyrmex barbatus</name>
    <name type="common">red harvester ant</name>
    <dbReference type="NCBI Taxonomy" id="144034"/>
    <lineage>
        <taxon>Eukaryota</taxon>
        <taxon>Metazoa</taxon>
        <taxon>Ecdysozoa</taxon>
        <taxon>Arthropoda</taxon>
        <taxon>Hexapoda</taxon>
        <taxon>Insecta</taxon>
        <taxon>Pterygota</taxon>
        <taxon>Neoptera</taxon>
        <taxon>Endopterygota</taxon>
        <taxon>Hymenoptera</taxon>
        <taxon>Apocrita</taxon>
        <taxon>Aculeata</taxon>
        <taxon>Formicoidea</taxon>
        <taxon>Formicidae</taxon>
        <taxon>Myrmicinae</taxon>
        <taxon>Pogonomyrmex</taxon>
    </lineage>
</organism>
<evidence type="ECO:0000313" key="3">
    <source>
        <dbReference type="RefSeq" id="XP_011640618.1"/>
    </source>
</evidence>
<dbReference type="GO" id="GO:0005783">
    <property type="term" value="C:endoplasmic reticulum"/>
    <property type="evidence" value="ECO:0007669"/>
    <property type="project" value="TreeGrafter"/>
</dbReference>
<proteinExistence type="predicted"/>
<keyword evidence="1" id="KW-0472">Membrane</keyword>
<name>A0A6I9WDY8_9HYME</name>
<dbReference type="AlphaFoldDB" id="A0A6I9WDY8"/>
<protein>
    <submittedName>
        <fullName evidence="3">Phosphatidylinositol N-acetylglucosaminyltransferase subunit Q</fullName>
    </submittedName>
</protein>
<feature type="transmembrane region" description="Helical" evidence="1">
    <location>
        <begin position="422"/>
        <end position="440"/>
    </location>
</feature>
<keyword evidence="2" id="KW-1185">Reference proteome</keyword>
<feature type="transmembrane region" description="Helical" evidence="1">
    <location>
        <begin position="322"/>
        <end position="345"/>
    </location>
</feature>
<gene>
    <name evidence="3" type="primary">LOC105429369</name>
</gene>
<reference evidence="3" key="1">
    <citation type="submission" date="2025-08" db="UniProtKB">
        <authorList>
            <consortium name="RefSeq"/>
        </authorList>
    </citation>
    <scope>IDENTIFICATION</scope>
</reference>
<dbReference type="GeneID" id="105429369"/>
<dbReference type="Pfam" id="PF05024">
    <property type="entry name" value="Gpi1"/>
    <property type="match status" value="1"/>
</dbReference>
<feature type="transmembrane region" description="Helical" evidence="1">
    <location>
        <begin position="228"/>
        <end position="250"/>
    </location>
</feature>
<keyword evidence="3" id="KW-0808">Transferase</keyword>
<dbReference type="InterPro" id="IPR007720">
    <property type="entry name" value="PigQ/GPI1"/>
</dbReference>
<evidence type="ECO:0000256" key="1">
    <source>
        <dbReference type="SAM" id="Phobius"/>
    </source>
</evidence>
<sequence length="522" mass="61421">MNNMLIFIPQLLHTKRSGYLLGKVIYDTRNDLKKFYVITLREVTSVDLIKSTLDVIGYYSNVDDANEEIIEYKHPHWIHIVMKPSKTSNQGNKYHLMSIIFNNKKMNLSAIRTIMILYDQQVLYETELFESEAESSNHFHELARLIQNKKDELTIKSRFVCIWETLLTYHMFLYLYPVQSLSKVTERLLPILKYSSLGLHIYDWLENIKWMLAMVIQNKNFKLKTGNYALAIMIDIALGIFVLQLLQYYIKESPSQLLLNNAEKVVETLKDLINWLMGVPAGLKLNHALNNTMGKFFLYHIQLWWTFLIFSKPLLDLAFEILLLFGRLGFTFQISIVADLLALVSFHTYCIYVYAARLFNIQLRGITALFRLFLGKKKNPLRERVDSCQYQTDQLFVGTLLFTILLFLMPTTWIYYIVFTLLRLMAIAFGGFLTRLKFYLQVMPVYTFWKWLLRSYSICSIVDIRLHPCCTKELTILSMTMVVAPWKFTWKKCIPDTIICHPLIEWCTILNSIIWGHLLYPL</sequence>
<feature type="transmembrane region" description="Helical" evidence="1">
    <location>
        <begin position="351"/>
        <end position="374"/>
    </location>
</feature>
<dbReference type="GO" id="GO:0016020">
    <property type="term" value="C:membrane"/>
    <property type="evidence" value="ECO:0007669"/>
    <property type="project" value="InterPro"/>
</dbReference>
<feature type="transmembrane region" description="Helical" evidence="1">
    <location>
        <begin position="296"/>
        <end position="315"/>
    </location>
</feature>
<dbReference type="KEGG" id="pbar:105429369"/>
<dbReference type="GO" id="GO:0006506">
    <property type="term" value="P:GPI anchor biosynthetic process"/>
    <property type="evidence" value="ECO:0007669"/>
    <property type="project" value="InterPro"/>
</dbReference>
<feature type="transmembrane region" description="Helical" evidence="1">
    <location>
        <begin position="395"/>
        <end position="416"/>
    </location>
</feature>
<evidence type="ECO:0000313" key="2">
    <source>
        <dbReference type="Proteomes" id="UP000504615"/>
    </source>
</evidence>
<keyword evidence="1" id="KW-1133">Transmembrane helix</keyword>
<dbReference type="PANTHER" id="PTHR21329">
    <property type="entry name" value="PHOSPHATIDYLINOSITOL N-ACETYLGLUCOSAMINYLTRANSFERASE SUBUNIT Q-RELATED"/>
    <property type="match status" value="1"/>
</dbReference>
<keyword evidence="3" id="KW-0328">Glycosyltransferase</keyword>
<dbReference type="CTD" id="117366"/>
<dbReference type="OrthoDB" id="70250at2759"/>
<dbReference type="GO" id="GO:0016757">
    <property type="term" value="F:glycosyltransferase activity"/>
    <property type="evidence" value="ECO:0007669"/>
    <property type="project" value="UniProtKB-KW"/>
</dbReference>
<dbReference type="PANTHER" id="PTHR21329:SF3">
    <property type="entry name" value="PHOSPHATIDYLINOSITOL N-ACETYLGLUCOSAMINYLTRANSFERASE SUBUNIT Q"/>
    <property type="match status" value="1"/>
</dbReference>
<dbReference type="Proteomes" id="UP000504615">
    <property type="component" value="Unplaced"/>
</dbReference>
<dbReference type="RefSeq" id="XP_011640618.1">
    <property type="nucleotide sequence ID" value="XM_011642316.2"/>
</dbReference>
<accession>A0A6I9WDY8</accession>